<feature type="compositionally biased region" description="Polar residues" evidence="1">
    <location>
        <begin position="633"/>
        <end position="644"/>
    </location>
</feature>
<feature type="domain" description="Reverse transcriptase Ty1/copia-type" evidence="2">
    <location>
        <begin position="78"/>
        <end position="231"/>
    </location>
</feature>
<feature type="region of interest" description="Disordered" evidence="1">
    <location>
        <begin position="610"/>
        <end position="644"/>
    </location>
</feature>
<feature type="compositionally biased region" description="Basic residues" evidence="1">
    <location>
        <begin position="496"/>
        <end position="509"/>
    </location>
</feature>
<comment type="caution">
    <text evidence="3">The sequence shown here is derived from an EMBL/GenBank/DDBJ whole genome shotgun (WGS) entry which is preliminary data.</text>
</comment>
<evidence type="ECO:0000313" key="3">
    <source>
        <dbReference type="EMBL" id="GEV53235.1"/>
    </source>
</evidence>
<feature type="region of interest" description="Disordered" evidence="1">
    <location>
        <begin position="491"/>
        <end position="564"/>
    </location>
</feature>
<dbReference type="EMBL" id="BKCJ010026279">
    <property type="protein sequence ID" value="GEV53235.1"/>
    <property type="molecule type" value="Genomic_DNA"/>
</dbReference>
<evidence type="ECO:0000256" key="1">
    <source>
        <dbReference type="SAM" id="MobiDB-lite"/>
    </source>
</evidence>
<dbReference type="InterPro" id="IPR013103">
    <property type="entry name" value="RVT_2"/>
</dbReference>
<reference evidence="3" key="1">
    <citation type="journal article" date="2019" name="Sci. Rep.">
        <title>Draft genome of Tanacetum cinerariifolium, the natural source of mosquito coil.</title>
        <authorList>
            <person name="Yamashiro T."/>
            <person name="Shiraishi A."/>
            <person name="Satake H."/>
            <person name="Nakayama K."/>
        </authorList>
    </citation>
    <scope>NUCLEOTIDE SEQUENCE</scope>
</reference>
<dbReference type="Pfam" id="PF07727">
    <property type="entry name" value="RVT_2"/>
    <property type="match status" value="1"/>
</dbReference>
<name>A0A699GVH7_TANCI</name>
<dbReference type="AlphaFoldDB" id="A0A699GVH7"/>
<protein>
    <submittedName>
        <fullName evidence="3">Retrovirus-related Pol polyprotein from transposon TNT 1-94</fullName>
    </submittedName>
</protein>
<organism evidence="3">
    <name type="scientific">Tanacetum cinerariifolium</name>
    <name type="common">Dalmatian daisy</name>
    <name type="synonym">Chrysanthemum cinerariifolium</name>
    <dbReference type="NCBI Taxonomy" id="118510"/>
    <lineage>
        <taxon>Eukaryota</taxon>
        <taxon>Viridiplantae</taxon>
        <taxon>Streptophyta</taxon>
        <taxon>Embryophyta</taxon>
        <taxon>Tracheophyta</taxon>
        <taxon>Spermatophyta</taxon>
        <taxon>Magnoliopsida</taxon>
        <taxon>eudicotyledons</taxon>
        <taxon>Gunneridae</taxon>
        <taxon>Pentapetalae</taxon>
        <taxon>asterids</taxon>
        <taxon>campanulids</taxon>
        <taxon>Asterales</taxon>
        <taxon>Asteraceae</taxon>
        <taxon>Asteroideae</taxon>
        <taxon>Anthemideae</taxon>
        <taxon>Anthemidinae</taxon>
        <taxon>Tanacetum</taxon>
    </lineage>
</organism>
<gene>
    <name evidence="3" type="ORF">Tci_125212</name>
</gene>
<proteinExistence type="predicted"/>
<accession>A0A699GVH7</accession>
<evidence type="ECO:0000259" key="2">
    <source>
        <dbReference type="Pfam" id="PF07727"/>
    </source>
</evidence>
<sequence>MFDEYLEPPRVDRPVSPALAVPAPVNSVAESTLMDENPFAPVDNDPFINIFALEPTSASSSFGDATMQDKIHEFDRLQVWELVPQPDCVIIIALKWIYKVKLDEYGDVLKNKARLVAKGYRQEEGINFEESFALVIRIEAIRIFIANAISKNMTIYQMDVKTTFLNGELKEKVYVSQPEGFVDPGHLTHLYHLKKALYGLKQAHRAWYDTLSQFLLDNKFSKEVVEKGVFELFFVMTNYQLADIFTKALPRERFEFLLLRLDTMADMNILVNDAPAKQAPAVAPPTRTDDQILPLSNCRPIDKSNCVLDVQKSQRNPIFPIVFWDTMCFNTSTGLYSCQLDEQCTPRNVSTMSVNALYQPWRAILSMINMCLTSKTARYDKPRHPVLQILWGIIHSSNIDCAERIWEELVQSMKTFLTDRKNLATASRGKKKTTHLLNPSVRFTKLITHHLKTKHNIHPRSGSPLHYSHDKNVLNTLMYVGKDGREIFEEGEAKKSSKATKVTKHKATKVTKPASDLKPKPVPTQPSKAVLEKKQKLVQETPDEPLPIKRSKGGLTPKNKSPVDQFIFQKRTPMPTEASRPAESPSLDAELALTNSEIESDDIVPKINTIDQDKGQDRPNPGIQDEGQAGPNPGSQGNQDQAAQSGHEYAFFDSKGRARSKEFIAAIKRRLKTRRIYRNLECFKALNLLKKGLLVQGKQWKLLKKEEVCLSTEFNNIPKAQAKDLELVQSQNRMDLPRDIPLDRIEVLCAEDVAVEEPAYNEEEVNLQQDLELSLKEQAKRTQGPARPVVIREPDIGRIQPLPDVQGKGKEKVVDEQPAHDLLTLQTCLRSILEIKMKTMLDRTLVYKMKDRLDQTLVYKMKAASYPDFGLELLVLEQIWIEDVEDFQFGIKSYQTQLNLTKPGWDATDYEIKQDYTIIESTRAVVFPVNNTEQKIMRFKEIYKFSDGTLARILEALAYRVKEFKIKRLNQGTLSIWALFYNISSCGYSYSDVLEKILESTQERIAGSGEAMEASKRRRSMLVRIQQHSKGSSEGSRIVPKVPDESKTILVAQEAHFLDLVMKFKTSLVMRKTKLMKTMPMQNLYRNKLKMNNEFNFVICRT</sequence>